<dbReference type="RefSeq" id="WP_338550156.1">
    <property type="nucleotide sequence ID" value="NZ_CP146069.1"/>
</dbReference>
<dbReference type="EMBL" id="CP146069">
    <property type="protein sequence ID" value="WWR47328.1"/>
    <property type="molecule type" value="Genomic_DNA"/>
</dbReference>
<reference evidence="1 2" key="1">
    <citation type="submission" date="2023-10" db="EMBL/GenBank/DDBJ databases">
        <title>Roseovarius strain S88 nov., isolated from a marine algae.</title>
        <authorList>
            <person name="Lee M.W."/>
            <person name="Lee J.K."/>
            <person name="Kim J.M."/>
            <person name="Choi D.G."/>
            <person name="Baek J.H."/>
            <person name="Bayburt H."/>
            <person name="Jung J.J."/>
            <person name="Han D.M."/>
            <person name="Jeon C.O."/>
        </authorList>
    </citation>
    <scope>NUCLEOTIDE SEQUENCE [LARGE SCALE GENOMIC DNA]</scope>
    <source>
        <strain evidence="1 2">S88</strain>
    </source>
</reference>
<protein>
    <submittedName>
        <fullName evidence="1">SRPBCC family protein</fullName>
    </submittedName>
</protein>
<gene>
    <name evidence="1" type="ORF">RZ517_03870</name>
</gene>
<sequence length="155" mass="17935">MKFVEREDIEAPIEYVFSQISDFPALERSAMRRGAEVQRVDDQEQRGIGMAWQTSFMLRGKRRDMRLEMTDYDAPNCLVVESSSANLAGHMMIDLVALSRRRTRMSVEIFVKPKTLSARLLLQSLKLARTNLTRRFALRVAAYAKEVEDRFKAMV</sequence>
<name>A0ABZ2HNV6_9RHOB</name>
<proteinExistence type="predicted"/>
<dbReference type="CDD" id="cd07812">
    <property type="entry name" value="SRPBCC"/>
    <property type="match status" value="1"/>
</dbReference>
<evidence type="ECO:0000313" key="2">
    <source>
        <dbReference type="Proteomes" id="UP001364156"/>
    </source>
</evidence>
<dbReference type="Gene3D" id="3.30.530.20">
    <property type="match status" value="1"/>
</dbReference>
<accession>A0ABZ2HNV6</accession>
<keyword evidence="2" id="KW-1185">Reference proteome</keyword>
<dbReference type="Proteomes" id="UP001364156">
    <property type="component" value="Chromosome"/>
</dbReference>
<evidence type="ECO:0000313" key="1">
    <source>
        <dbReference type="EMBL" id="WWR47328.1"/>
    </source>
</evidence>
<organism evidence="1 2">
    <name type="scientific">Roseovarius phycicola</name>
    <dbReference type="NCBI Taxonomy" id="3080976"/>
    <lineage>
        <taxon>Bacteria</taxon>
        <taxon>Pseudomonadati</taxon>
        <taxon>Pseudomonadota</taxon>
        <taxon>Alphaproteobacteria</taxon>
        <taxon>Rhodobacterales</taxon>
        <taxon>Roseobacteraceae</taxon>
        <taxon>Roseovarius</taxon>
    </lineage>
</organism>
<dbReference type="InterPro" id="IPR023393">
    <property type="entry name" value="START-like_dom_sf"/>
</dbReference>
<dbReference type="SUPFAM" id="SSF55961">
    <property type="entry name" value="Bet v1-like"/>
    <property type="match status" value="1"/>
</dbReference>